<evidence type="ECO:0000256" key="1">
    <source>
        <dbReference type="SAM" id="Phobius"/>
    </source>
</evidence>
<feature type="transmembrane region" description="Helical" evidence="1">
    <location>
        <begin position="48"/>
        <end position="74"/>
    </location>
</feature>
<dbReference type="EMBL" id="LLXZ01000160">
    <property type="protein sequence ID" value="KRR01960.1"/>
    <property type="molecule type" value="Genomic_DNA"/>
</dbReference>
<evidence type="ECO:0000313" key="2">
    <source>
        <dbReference type="EMBL" id="KRR01960.1"/>
    </source>
</evidence>
<feature type="transmembrane region" description="Helical" evidence="1">
    <location>
        <begin position="6"/>
        <end position="27"/>
    </location>
</feature>
<proteinExistence type="predicted"/>
<name>A0A0R3L246_9BRAD</name>
<protein>
    <submittedName>
        <fullName evidence="2">Uncharacterized protein</fullName>
    </submittedName>
</protein>
<dbReference type="AlphaFoldDB" id="A0A0R3L246"/>
<reference evidence="2 3" key="1">
    <citation type="submission" date="2014-03" db="EMBL/GenBank/DDBJ databases">
        <title>Bradyrhizobium valentinum sp. nov., isolated from effective nodules of Lupinus mariae-josephae, a lupine endemic of basic-lime soils in Eastern Spain.</title>
        <authorList>
            <person name="Duran D."/>
            <person name="Rey L."/>
            <person name="Navarro A."/>
            <person name="Busquets A."/>
            <person name="Imperial J."/>
            <person name="Ruiz-Argueso T."/>
        </authorList>
    </citation>
    <scope>NUCLEOTIDE SEQUENCE [LARGE SCALE GENOMIC DNA]</scope>
    <source>
        <strain evidence="2 3">PAC68</strain>
    </source>
</reference>
<evidence type="ECO:0000313" key="3">
    <source>
        <dbReference type="Proteomes" id="UP000050863"/>
    </source>
</evidence>
<dbReference type="Proteomes" id="UP000050863">
    <property type="component" value="Unassembled WGS sequence"/>
</dbReference>
<gene>
    <name evidence="2" type="ORF">CQ12_14875</name>
</gene>
<comment type="caution">
    <text evidence="2">The sequence shown here is derived from an EMBL/GenBank/DDBJ whole genome shotgun (WGS) entry which is preliminary data.</text>
</comment>
<dbReference type="RefSeq" id="WP_157088519.1">
    <property type="nucleotide sequence ID" value="NZ_LLXZ01000160.1"/>
</dbReference>
<keyword evidence="1" id="KW-0812">Transmembrane</keyword>
<sequence>MVAWQAIVIVLTLLTATFAIIAASRVLREVIQTRAVFFADRKWAINEHPAITGFVAVFWLSLIALVVFASAVVITDLPAVLKAIFRL</sequence>
<keyword evidence="1" id="KW-1133">Transmembrane helix</keyword>
<accession>A0A0R3L246</accession>
<keyword evidence="3" id="KW-1185">Reference proteome</keyword>
<organism evidence="2 3">
    <name type="scientific">Bradyrhizobium jicamae</name>
    <dbReference type="NCBI Taxonomy" id="280332"/>
    <lineage>
        <taxon>Bacteria</taxon>
        <taxon>Pseudomonadati</taxon>
        <taxon>Pseudomonadota</taxon>
        <taxon>Alphaproteobacteria</taxon>
        <taxon>Hyphomicrobiales</taxon>
        <taxon>Nitrobacteraceae</taxon>
        <taxon>Bradyrhizobium</taxon>
    </lineage>
</organism>
<keyword evidence="1" id="KW-0472">Membrane</keyword>